<dbReference type="SUPFAM" id="SSF103473">
    <property type="entry name" value="MFS general substrate transporter"/>
    <property type="match status" value="1"/>
</dbReference>
<dbReference type="CDD" id="cd17319">
    <property type="entry name" value="MFS_ExuT_GudP_like"/>
    <property type="match status" value="1"/>
</dbReference>
<comment type="subcellular location">
    <subcellularLocation>
        <location evidence="1">Membrane</location>
        <topology evidence="1">Multi-pass membrane protein</topology>
    </subcellularLocation>
</comment>
<dbReference type="EMBL" id="CP061038">
    <property type="protein sequence ID" value="QNQ08222.1"/>
    <property type="molecule type" value="Genomic_DNA"/>
</dbReference>
<evidence type="ECO:0000313" key="8">
    <source>
        <dbReference type="Proteomes" id="UP000516148"/>
    </source>
</evidence>
<keyword evidence="2 5" id="KW-0812">Transmembrane</keyword>
<dbReference type="InterPro" id="IPR036259">
    <property type="entry name" value="MFS_trans_sf"/>
</dbReference>
<keyword evidence="3 5" id="KW-1133">Transmembrane helix</keyword>
<feature type="transmembrane region" description="Helical" evidence="5">
    <location>
        <begin position="87"/>
        <end position="110"/>
    </location>
</feature>
<evidence type="ECO:0000259" key="6">
    <source>
        <dbReference type="PROSITE" id="PS50850"/>
    </source>
</evidence>
<proteinExistence type="predicted"/>
<dbReference type="PANTHER" id="PTHR11662">
    <property type="entry name" value="SOLUTE CARRIER FAMILY 17"/>
    <property type="match status" value="1"/>
</dbReference>
<feature type="transmembrane region" description="Helical" evidence="5">
    <location>
        <begin position="364"/>
        <end position="390"/>
    </location>
</feature>
<dbReference type="InterPro" id="IPR020846">
    <property type="entry name" value="MFS_dom"/>
</dbReference>
<keyword evidence="8" id="KW-1185">Reference proteome</keyword>
<evidence type="ECO:0000256" key="3">
    <source>
        <dbReference type="ARBA" id="ARBA00022989"/>
    </source>
</evidence>
<evidence type="ECO:0000256" key="5">
    <source>
        <dbReference type="SAM" id="Phobius"/>
    </source>
</evidence>
<keyword evidence="4 5" id="KW-0472">Membrane</keyword>
<dbReference type="AlphaFoldDB" id="A0A7H0LEW9"/>
<feature type="domain" description="Major facilitator superfamily (MFS) profile" evidence="6">
    <location>
        <begin position="22"/>
        <end position="422"/>
    </location>
</feature>
<dbReference type="Pfam" id="PF07690">
    <property type="entry name" value="MFS_1"/>
    <property type="match status" value="1"/>
</dbReference>
<accession>A0A7H0LEW9</accession>
<dbReference type="Gene3D" id="1.20.1250.20">
    <property type="entry name" value="MFS general substrate transporter like domains"/>
    <property type="match status" value="2"/>
</dbReference>
<feature type="transmembrane region" description="Helical" evidence="5">
    <location>
        <begin position="396"/>
        <end position="418"/>
    </location>
</feature>
<feature type="transmembrane region" description="Helical" evidence="5">
    <location>
        <begin position="172"/>
        <end position="195"/>
    </location>
</feature>
<feature type="transmembrane region" description="Helical" evidence="5">
    <location>
        <begin position="306"/>
        <end position="324"/>
    </location>
</feature>
<dbReference type="KEGG" id="spap:H3Z74_15800"/>
<evidence type="ECO:0000256" key="4">
    <source>
        <dbReference type="ARBA" id="ARBA00023136"/>
    </source>
</evidence>
<evidence type="ECO:0000256" key="2">
    <source>
        <dbReference type="ARBA" id="ARBA00022692"/>
    </source>
</evidence>
<sequence length="430" mass="46732">MPTRDTVVASAAERMGRYRWLICALLFAATAINYVDRQMIGVLKSTISGDLGWSETTFADVIFWFQTAYAIGYLSFGWIVDRLGARVGYSIAFVIWTAGHTLCGFVSTAAQFSIARFILGIGESGNFPSGIKAVSEWFPAKERAFATGVFNAGANIGAVLTPLLVPVITIAYGWRMAFIITGAASLVWLIAWIALYRRPRESTKVGAAELAYIESDPVDPVGRISWFKLLRYRQTWAFALGKFMTDPIWWLFLFWTPDFLGKAYGLDLLTFGPPLVVIYLISDFGSVAGGWASSKMMKRGLPANRARKLTMLACAFLVTPIFFAQYVDHLWAAVAILGLATAAHQAWSANLYTLPSDMFPRAAVGSVVGIGGTAGAIGGMLMAKFVGYVLQTTGSYTLIFAVAGSVYLIALALIHILVPRMKPVDVIAAA</sequence>
<gene>
    <name evidence="7" type="ORF">H3Z74_15800</name>
</gene>
<organism evidence="7 8">
    <name type="scientific">Sphingomonas alpina</name>
    <dbReference type="NCBI Taxonomy" id="653931"/>
    <lineage>
        <taxon>Bacteria</taxon>
        <taxon>Pseudomonadati</taxon>
        <taxon>Pseudomonadota</taxon>
        <taxon>Alphaproteobacteria</taxon>
        <taxon>Sphingomonadales</taxon>
        <taxon>Sphingomonadaceae</taxon>
        <taxon>Sphingomonas</taxon>
    </lineage>
</organism>
<evidence type="ECO:0000256" key="1">
    <source>
        <dbReference type="ARBA" id="ARBA00004141"/>
    </source>
</evidence>
<evidence type="ECO:0000313" key="7">
    <source>
        <dbReference type="EMBL" id="QNQ08222.1"/>
    </source>
</evidence>
<dbReference type="Proteomes" id="UP000516148">
    <property type="component" value="Chromosome"/>
</dbReference>
<feature type="transmembrane region" description="Helical" evidence="5">
    <location>
        <begin position="275"/>
        <end position="294"/>
    </location>
</feature>
<name>A0A7H0LEW9_9SPHN</name>
<dbReference type="InterPro" id="IPR050382">
    <property type="entry name" value="MFS_Na/Anion_cotransporter"/>
</dbReference>
<feature type="transmembrane region" description="Helical" evidence="5">
    <location>
        <begin position="236"/>
        <end position="255"/>
    </location>
</feature>
<dbReference type="GO" id="GO:0015134">
    <property type="term" value="F:hexuronate transmembrane transporter activity"/>
    <property type="evidence" value="ECO:0007669"/>
    <property type="project" value="TreeGrafter"/>
</dbReference>
<feature type="transmembrane region" description="Helical" evidence="5">
    <location>
        <begin position="330"/>
        <end position="352"/>
    </location>
</feature>
<protein>
    <submittedName>
        <fullName evidence="7">MFS transporter</fullName>
    </submittedName>
</protein>
<dbReference type="PROSITE" id="PS50850">
    <property type="entry name" value="MFS"/>
    <property type="match status" value="1"/>
</dbReference>
<dbReference type="RefSeq" id="WP_187760551.1">
    <property type="nucleotide sequence ID" value="NZ_CP061038.1"/>
</dbReference>
<dbReference type="InterPro" id="IPR011701">
    <property type="entry name" value="MFS"/>
</dbReference>
<reference evidence="7 8" key="1">
    <citation type="submission" date="2020-09" db="EMBL/GenBank/DDBJ databases">
        <title>Sphingomonas sp., a new species isolated from pork steak.</title>
        <authorList>
            <person name="Heidler von Heilborn D."/>
        </authorList>
    </citation>
    <scope>NUCLEOTIDE SEQUENCE [LARGE SCALE GENOMIC DNA]</scope>
    <source>
        <strain evidence="8">S8-3T</strain>
    </source>
</reference>
<feature type="transmembrane region" description="Helical" evidence="5">
    <location>
        <begin position="61"/>
        <end position="80"/>
    </location>
</feature>
<dbReference type="PANTHER" id="PTHR11662:SF285">
    <property type="entry name" value="HEXURONATE TRANSPORTER"/>
    <property type="match status" value="1"/>
</dbReference>
<dbReference type="GO" id="GO:0016020">
    <property type="term" value="C:membrane"/>
    <property type="evidence" value="ECO:0007669"/>
    <property type="project" value="UniProtKB-SubCell"/>
</dbReference>